<feature type="region of interest" description="Disordered" evidence="1">
    <location>
        <begin position="70"/>
        <end position="107"/>
    </location>
</feature>
<evidence type="ECO:0000256" key="2">
    <source>
        <dbReference type="SAM" id="SignalP"/>
    </source>
</evidence>
<sequence>MKGVDHLFWTCGCGGCATPAAALSLSAQLAISLSLWTHTVTEERISVEETAGCHTTEKTSLTELKFEMGTESSDDYLESPQLAVPTRDTRRNTNYQQPLPEAMTPMV</sequence>
<organism evidence="3 4">
    <name type="scientific">Armillaria ostoyae</name>
    <name type="common">Armillaria root rot fungus</name>
    <dbReference type="NCBI Taxonomy" id="47428"/>
    <lineage>
        <taxon>Eukaryota</taxon>
        <taxon>Fungi</taxon>
        <taxon>Dikarya</taxon>
        <taxon>Basidiomycota</taxon>
        <taxon>Agaricomycotina</taxon>
        <taxon>Agaricomycetes</taxon>
        <taxon>Agaricomycetidae</taxon>
        <taxon>Agaricales</taxon>
        <taxon>Marasmiineae</taxon>
        <taxon>Physalacriaceae</taxon>
        <taxon>Armillaria</taxon>
    </lineage>
</organism>
<keyword evidence="2" id="KW-0732">Signal</keyword>
<dbReference type="EMBL" id="FUEG01000023">
    <property type="protein sequence ID" value="SJL14213.1"/>
    <property type="molecule type" value="Genomic_DNA"/>
</dbReference>
<proteinExistence type="predicted"/>
<evidence type="ECO:0000256" key="1">
    <source>
        <dbReference type="SAM" id="MobiDB-lite"/>
    </source>
</evidence>
<dbReference type="Proteomes" id="UP000219338">
    <property type="component" value="Unassembled WGS sequence"/>
</dbReference>
<keyword evidence="4" id="KW-1185">Reference proteome</keyword>
<feature type="chain" id="PRO_5012153829" evidence="2">
    <location>
        <begin position="23"/>
        <end position="107"/>
    </location>
</feature>
<evidence type="ECO:0000313" key="3">
    <source>
        <dbReference type="EMBL" id="SJL14213.1"/>
    </source>
</evidence>
<evidence type="ECO:0000313" key="4">
    <source>
        <dbReference type="Proteomes" id="UP000219338"/>
    </source>
</evidence>
<reference evidence="4" key="1">
    <citation type="journal article" date="2017" name="Nat. Ecol. Evol.">
        <title>Genome expansion and lineage-specific genetic innovations in the forest pathogenic fungi Armillaria.</title>
        <authorList>
            <person name="Sipos G."/>
            <person name="Prasanna A.N."/>
            <person name="Walter M.C."/>
            <person name="O'Connor E."/>
            <person name="Balint B."/>
            <person name="Krizsan K."/>
            <person name="Kiss B."/>
            <person name="Hess J."/>
            <person name="Varga T."/>
            <person name="Slot J."/>
            <person name="Riley R."/>
            <person name="Boka B."/>
            <person name="Rigling D."/>
            <person name="Barry K."/>
            <person name="Lee J."/>
            <person name="Mihaltcheva S."/>
            <person name="LaButti K."/>
            <person name="Lipzen A."/>
            <person name="Waldron R."/>
            <person name="Moloney N.M."/>
            <person name="Sperisen C."/>
            <person name="Kredics L."/>
            <person name="Vagvoelgyi C."/>
            <person name="Patrignani A."/>
            <person name="Fitzpatrick D."/>
            <person name="Nagy I."/>
            <person name="Doyle S."/>
            <person name="Anderson J.B."/>
            <person name="Grigoriev I.V."/>
            <person name="Gueldener U."/>
            <person name="Muensterkoetter M."/>
            <person name="Nagy L.G."/>
        </authorList>
    </citation>
    <scope>NUCLEOTIDE SEQUENCE [LARGE SCALE GENOMIC DNA]</scope>
    <source>
        <strain evidence="4">C18/9</strain>
    </source>
</reference>
<dbReference type="AlphaFoldDB" id="A0A284RZL7"/>
<name>A0A284RZL7_ARMOS</name>
<protein>
    <submittedName>
        <fullName evidence="3">Uncharacterized protein</fullName>
    </submittedName>
</protein>
<accession>A0A284RZL7</accession>
<gene>
    <name evidence="3" type="ORF">ARMOST_17668</name>
</gene>
<feature type="signal peptide" evidence="2">
    <location>
        <begin position="1"/>
        <end position="22"/>
    </location>
</feature>